<dbReference type="EMBL" id="ACLR01000013">
    <property type="protein sequence ID" value="EEK17695.1"/>
    <property type="molecule type" value="Genomic_DNA"/>
</dbReference>
<dbReference type="InterPro" id="IPR001451">
    <property type="entry name" value="Hexapep"/>
</dbReference>
<evidence type="ECO:0000313" key="2">
    <source>
        <dbReference type="Proteomes" id="UP000003303"/>
    </source>
</evidence>
<dbReference type="OrthoDB" id="9803036at2"/>
<organism evidence="1 2">
    <name type="scientific">Porphyromonas uenonis 60-3</name>
    <dbReference type="NCBI Taxonomy" id="596327"/>
    <lineage>
        <taxon>Bacteria</taxon>
        <taxon>Pseudomonadati</taxon>
        <taxon>Bacteroidota</taxon>
        <taxon>Bacteroidia</taxon>
        <taxon>Bacteroidales</taxon>
        <taxon>Porphyromonadaceae</taxon>
        <taxon>Porphyromonas</taxon>
    </lineage>
</organism>
<dbReference type="AlphaFoldDB" id="C2M992"/>
<keyword evidence="1" id="KW-0808">Transferase</keyword>
<dbReference type="InterPro" id="IPR050484">
    <property type="entry name" value="Transf_Hexapept/Carb_Anhydrase"/>
</dbReference>
<dbReference type="PANTHER" id="PTHR13061">
    <property type="entry name" value="DYNACTIN SUBUNIT P25"/>
    <property type="match status" value="1"/>
</dbReference>
<dbReference type="InterPro" id="IPR011004">
    <property type="entry name" value="Trimer_LpxA-like_sf"/>
</dbReference>
<dbReference type="InterPro" id="IPR047324">
    <property type="entry name" value="LbH_gamma_CA-like"/>
</dbReference>
<evidence type="ECO:0000313" key="1">
    <source>
        <dbReference type="EMBL" id="EEK17695.1"/>
    </source>
</evidence>
<dbReference type="RefSeq" id="WP_007364462.1">
    <property type="nucleotide sequence ID" value="NZ_ACLR01000013.1"/>
</dbReference>
<dbReference type="Gene3D" id="2.160.10.10">
    <property type="entry name" value="Hexapeptide repeat proteins"/>
    <property type="match status" value="1"/>
</dbReference>
<dbReference type="PANTHER" id="PTHR13061:SF29">
    <property type="entry name" value="GAMMA CARBONIC ANHYDRASE-LIKE 1, MITOCHONDRIAL-RELATED"/>
    <property type="match status" value="1"/>
</dbReference>
<dbReference type="eggNOG" id="COG0663">
    <property type="taxonomic scope" value="Bacteria"/>
</dbReference>
<gene>
    <name evidence="1" type="ORF">PORUE0001_1479</name>
</gene>
<accession>C2M992</accession>
<protein>
    <submittedName>
        <fullName evidence="1">Bacterial transferase hexapeptide repeat protein</fullName>
    </submittedName>
</protein>
<dbReference type="GO" id="GO:0016740">
    <property type="term" value="F:transferase activity"/>
    <property type="evidence" value="ECO:0007669"/>
    <property type="project" value="UniProtKB-KW"/>
</dbReference>
<dbReference type="STRING" id="596327.PORUE0001_1479"/>
<sequence length="187" mass="19949">MAYEYPAGSIIPVRGFTPQLGEGIFVAEGARIIGDVVIGEGSSIWFNAVLRGDVSSIRIGKHVNIQDGCTLHTLHGRSVCDLGDYVSLGHNVILHGAKVGAYALIGMGAVVMDNAEVGEGAIVAAGAVVLANTIIPPYTMYAGTPAKYIKDVPPEQSQELNKRIAHDYGMYADWFMNPEKYSEGSHE</sequence>
<dbReference type="Proteomes" id="UP000003303">
    <property type="component" value="Unassembled WGS sequence"/>
</dbReference>
<dbReference type="Pfam" id="PF00132">
    <property type="entry name" value="Hexapep"/>
    <property type="match status" value="1"/>
</dbReference>
<dbReference type="CDD" id="cd04645">
    <property type="entry name" value="LbH_gamma_CA_like"/>
    <property type="match status" value="1"/>
</dbReference>
<comment type="caution">
    <text evidence="1">The sequence shown here is derived from an EMBL/GenBank/DDBJ whole genome shotgun (WGS) entry which is preliminary data.</text>
</comment>
<reference evidence="1 2" key="1">
    <citation type="submission" date="2009-04" db="EMBL/GenBank/DDBJ databases">
        <authorList>
            <person name="Sebastian Y."/>
            <person name="Madupu R."/>
            <person name="Durkin A.S."/>
            <person name="Torralba M."/>
            <person name="Methe B."/>
            <person name="Sutton G.G."/>
            <person name="Strausberg R.L."/>
            <person name="Nelson K.E."/>
        </authorList>
    </citation>
    <scope>NUCLEOTIDE SEQUENCE [LARGE SCALE GENOMIC DNA]</scope>
    <source>
        <strain evidence="1 2">60-3</strain>
    </source>
</reference>
<name>C2M992_9PORP</name>
<keyword evidence="2" id="KW-1185">Reference proteome</keyword>
<proteinExistence type="predicted"/>
<dbReference type="SUPFAM" id="SSF51161">
    <property type="entry name" value="Trimeric LpxA-like enzymes"/>
    <property type="match status" value="1"/>
</dbReference>